<dbReference type="RefSeq" id="WP_142493954.1">
    <property type="nucleotide sequence ID" value="NZ_FXTO01000018.1"/>
</dbReference>
<dbReference type="PANTHER" id="PTHR48228:SF5">
    <property type="entry name" value="ALPHA-METHYLACYL-COA RACEMASE"/>
    <property type="match status" value="1"/>
</dbReference>
<protein>
    <submittedName>
        <fullName evidence="1">Alpha-methylacyl-CoA racemase</fullName>
    </submittedName>
</protein>
<organism evidence="1 2">
    <name type="scientific">Thalassovita litoralis</name>
    <dbReference type="NCBI Taxonomy" id="1010611"/>
    <lineage>
        <taxon>Bacteria</taxon>
        <taxon>Pseudomonadati</taxon>
        <taxon>Pseudomonadota</taxon>
        <taxon>Alphaproteobacteria</taxon>
        <taxon>Rhodobacterales</taxon>
        <taxon>Roseobacteraceae</taxon>
        <taxon>Thalassovita</taxon>
    </lineage>
</organism>
<keyword evidence="2" id="KW-1185">Reference proteome</keyword>
<dbReference type="OrthoDB" id="7208981at2"/>
<dbReference type="EMBL" id="FXTO01000018">
    <property type="protein sequence ID" value="SMO85516.1"/>
    <property type="molecule type" value="Genomic_DNA"/>
</dbReference>
<dbReference type="InterPro" id="IPR044855">
    <property type="entry name" value="CoA-Trfase_III_dom3_sf"/>
</dbReference>
<name>A0A521ENK9_9RHOB</name>
<dbReference type="Pfam" id="PF02515">
    <property type="entry name" value="CoA_transf_3"/>
    <property type="match status" value="1"/>
</dbReference>
<reference evidence="1 2" key="1">
    <citation type="submission" date="2017-05" db="EMBL/GenBank/DDBJ databases">
        <authorList>
            <person name="Varghese N."/>
            <person name="Submissions S."/>
        </authorList>
    </citation>
    <scope>NUCLEOTIDE SEQUENCE [LARGE SCALE GENOMIC DNA]</scope>
    <source>
        <strain evidence="1 2">DSM 29506</strain>
    </source>
</reference>
<dbReference type="AlphaFoldDB" id="A0A521ENK9"/>
<dbReference type="Gene3D" id="3.40.50.10540">
    <property type="entry name" value="Crotonobetainyl-coa:carnitine coa-transferase, domain 1"/>
    <property type="match status" value="1"/>
</dbReference>
<dbReference type="Gene3D" id="3.30.1540.10">
    <property type="entry name" value="formyl-coa transferase, domain 3"/>
    <property type="match status" value="1"/>
</dbReference>
<sequence>MGPLTGVRVVEFAGIGPGPFACMMLADMGAEVVRIDRALPEGVTAPDPTGDLISRGRKSVALNLKDSEDVATALALVQKADILIEGFRPGVMERLGLGPDVCLKWNPHLVYGRMTGWGQDGPLSHAAGHDINYISLSGALWSMGEEGRKPMPPLNLLGDFGAGAMYLAFGVVAALFRARETGKGDVVDAAICDGAASLFGFIQGMHNRGNWAYERASNRLDGGAPFYGVFECADGLWVSIAPLEPQFYALFLKLLELNAEEFQDRLKPESWPRQQALFEEIFASKPRAHWCDLFEGTDICFAPVLTPDEALNHPHNVARGIYDHSHGFPQPAPAPRFREAVTELPAPAPRVGEHTQDVLREWGII</sequence>
<evidence type="ECO:0000313" key="1">
    <source>
        <dbReference type="EMBL" id="SMO85516.1"/>
    </source>
</evidence>
<proteinExistence type="predicted"/>
<evidence type="ECO:0000313" key="2">
    <source>
        <dbReference type="Proteomes" id="UP000316030"/>
    </source>
</evidence>
<dbReference type="InterPro" id="IPR023606">
    <property type="entry name" value="CoA-Trfase_III_dom_1_sf"/>
</dbReference>
<gene>
    <name evidence="1" type="ORF">SAMN06265173_1187</name>
</gene>
<accession>A0A521ENK9</accession>
<dbReference type="GO" id="GO:0003824">
    <property type="term" value="F:catalytic activity"/>
    <property type="evidence" value="ECO:0007669"/>
    <property type="project" value="InterPro"/>
</dbReference>
<dbReference type="SUPFAM" id="SSF89796">
    <property type="entry name" value="CoA-transferase family III (CaiB/BaiF)"/>
    <property type="match status" value="1"/>
</dbReference>
<dbReference type="InterPro" id="IPR003673">
    <property type="entry name" value="CoA-Trfase_fam_III"/>
</dbReference>
<dbReference type="Proteomes" id="UP000316030">
    <property type="component" value="Unassembled WGS sequence"/>
</dbReference>
<dbReference type="PANTHER" id="PTHR48228">
    <property type="entry name" value="SUCCINYL-COA--D-CITRAMALATE COA-TRANSFERASE"/>
    <property type="match status" value="1"/>
</dbReference>
<dbReference type="InterPro" id="IPR050509">
    <property type="entry name" value="CoA-transferase_III"/>
</dbReference>